<dbReference type="SUPFAM" id="SSF53335">
    <property type="entry name" value="S-adenosyl-L-methionine-dependent methyltransferases"/>
    <property type="match status" value="1"/>
</dbReference>
<dbReference type="Pfam" id="PF05050">
    <property type="entry name" value="Methyltransf_21"/>
    <property type="match status" value="1"/>
</dbReference>
<evidence type="ECO:0000313" key="2">
    <source>
        <dbReference type="EMBL" id="SMF43205.1"/>
    </source>
</evidence>
<proteinExistence type="predicted"/>
<dbReference type="GO" id="GO:0032259">
    <property type="term" value="P:methylation"/>
    <property type="evidence" value="ECO:0007669"/>
    <property type="project" value="UniProtKB-KW"/>
</dbReference>
<dbReference type="RefSeq" id="WP_132321076.1">
    <property type="nucleotide sequence ID" value="NZ_FWZT01000013.1"/>
</dbReference>
<dbReference type="PANTHER" id="PTHR34203:SF15">
    <property type="entry name" value="SLL1173 PROTEIN"/>
    <property type="match status" value="1"/>
</dbReference>
<keyword evidence="3" id="KW-1185">Reference proteome</keyword>
<organism evidence="2 3">
    <name type="scientific">Pseudobacteriovorax antillogorgiicola</name>
    <dbReference type="NCBI Taxonomy" id="1513793"/>
    <lineage>
        <taxon>Bacteria</taxon>
        <taxon>Pseudomonadati</taxon>
        <taxon>Bdellovibrionota</taxon>
        <taxon>Oligoflexia</taxon>
        <taxon>Oligoflexales</taxon>
        <taxon>Pseudobacteriovoracaceae</taxon>
        <taxon>Pseudobacteriovorax</taxon>
    </lineage>
</organism>
<dbReference type="AlphaFoldDB" id="A0A1Y6C944"/>
<reference evidence="3" key="1">
    <citation type="submission" date="2017-04" db="EMBL/GenBank/DDBJ databases">
        <authorList>
            <person name="Varghese N."/>
            <person name="Submissions S."/>
        </authorList>
    </citation>
    <scope>NUCLEOTIDE SEQUENCE [LARGE SCALE GENOMIC DNA]</scope>
    <source>
        <strain evidence="3">RKEM611</strain>
    </source>
</reference>
<dbReference type="NCBIfam" id="TIGR01444">
    <property type="entry name" value="fkbM_fam"/>
    <property type="match status" value="1"/>
</dbReference>
<feature type="domain" description="Methyltransferase FkbM" evidence="1">
    <location>
        <begin position="46"/>
        <end position="173"/>
    </location>
</feature>
<accession>A0A1Y6C944</accession>
<dbReference type="InterPro" id="IPR052514">
    <property type="entry name" value="SAM-dependent_MTase"/>
</dbReference>
<dbReference type="Gene3D" id="3.40.50.150">
    <property type="entry name" value="Vaccinia Virus protein VP39"/>
    <property type="match status" value="1"/>
</dbReference>
<dbReference type="PANTHER" id="PTHR34203">
    <property type="entry name" value="METHYLTRANSFERASE, FKBM FAMILY PROTEIN"/>
    <property type="match status" value="1"/>
</dbReference>
<keyword evidence="2" id="KW-0489">Methyltransferase</keyword>
<protein>
    <submittedName>
        <fullName evidence="2">Methyltransferase, FkbM family</fullName>
    </submittedName>
</protein>
<keyword evidence="2" id="KW-0808">Transferase</keyword>
<dbReference type="Proteomes" id="UP000192907">
    <property type="component" value="Unassembled WGS sequence"/>
</dbReference>
<dbReference type="OrthoDB" id="4104638at2"/>
<sequence length="248" mass="28617">MLKYFSSQWGMFRSLAIYRWIPGRKRRLSRFYGKFIDSGDLCFDLGCHVGSRAAVWAKLGAQVVAIEPQQKFFQLLIKRFSNNRSIEVLRAAIGQQNGEASILVSDQTPTVSTLSEAWIEDVQRDRRFGKIKWNRRENVPLYTLDHLIKAYGRPAFCKIDVEGYEEEVLQGLTEPLPMVSFEYIPVTKDRAIRCIDYLSGLGDYVFNWSQTESMRFQSGRWFSRDEMVAVLKALPLKDKSGDIYACLV</sequence>
<dbReference type="GO" id="GO:0008168">
    <property type="term" value="F:methyltransferase activity"/>
    <property type="evidence" value="ECO:0007669"/>
    <property type="project" value="UniProtKB-KW"/>
</dbReference>
<dbReference type="EMBL" id="FWZT01000013">
    <property type="protein sequence ID" value="SMF43205.1"/>
    <property type="molecule type" value="Genomic_DNA"/>
</dbReference>
<dbReference type="InterPro" id="IPR006342">
    <property type="entry name" value="FkbM_mtfrase"/>
</dbReference>
<evidence type="ECO:0000259" key="1">
    <source>
        <dbReference type="Pfam" id="PF05050"/>
    </source>
</evidence>
<dbReference type="STRING" id="1513793.SAMN06296036_11359"/>
<dbReference type="InterPro" id="IPR029063">
    <property type="entry name" value="SAM-dependent_MTases_sf"/>
</dbReference>
<gene>
    <name evidence="2" type="ORF">SAMN06296036_11359</name>
</gene>
<evidence type="ECO:0000313" key="3">
    <source>
        <dbReference type="Proteomes" id="UP000192907"/>
    </source>
</evidence>
<name>A0A1Y6C944_9BACT</name>